<sequence length="322" mass="35722">MLWLDVSSAAPYCSHLTNHFDNRYGLLKVNERPAHQHTWQEVDEVSASPVEGIARFHLGVFPKPRWLRICPSRWAMQGEVKAGLSKTTTTEQQDRPAVFDREGAEEALSSAQVVGIESSFLAAYALTTIALGIDTASAAYRSAKRRNVAMSLHSLAVEYFKTNMAQYAALAELVQKAIAGAELDDKDKSYIKACLKDVYADFLRSSDGTVVTTPVAAATTAFRDYFKPDLVIIDEAAAMQEITTLIPIAFFDPKAWIITGDIAQKHPYIYFPEAWSTCWAEILEPIRRATHAVPSCSVLSSQALLVRLFSSTNERLAKLRML</sequence>
<dbReference type="Proteomes" id="UP000288168">
    <property type="component" value="Unassembled WGS sequence"/>
</dbReference>
<keyword evidence="3" id="KW-1185">Reference proteome</keyword>
<feature type="domain" description="DNA2/NAM7 helicase helicase" evidence="1">
    <location>
        <begin position="191"/>
        <end position="265"/>
    </location>
</feature>
<protein>
    <recommendedName>
        <fullName evidence="1">DNA2/NAM7 helicase helicase domain-containing protein</fullName>
    </recommendedName>
</protein>
<evidence type="ECO:0000313" key="3">
    <source>
        <dbReference type="Proteomes" id="UP000288168"/>
    </source>
</evidence>
<dbReference type="InterPro" id="IPR027417">
    <property type="entry name" value="P-loop_NTPase"/>
</dbReference>
<organism evidence="2 3">
    <name type="scientific">Fusarium duplospermum</name>
    <dbReference type="NCBI Taxonomy" id="1325734"/>
    <lineage>
        <taxon>Eukaryota</taxon>
        <taxon>Fungi</taxon>
        <taxon>Dikarya</taxon>
        <taxon>Ascomycota</taxon>
        <taxon>Pezizomycotina</taxon>
        <taxon>Sordariomycetes</taxon>
        <taxon>Hypocreomycetidae</taxon>
        <taxon>Hypocreales</taxon>
        <taxon>Nectriaceae</taxon>
        <taxon>Fusarium</taxon>
        <taxon>Fusarium solani species complex</taxon>
    </lineage>
</organism>
<evidence type="ECO:0000313" key="2">
    <source>
        <dbReference type="EMBL" id="RSL39272.1"/>
    </source>
</evidence>
<dbReference type="SUPFAM" id="SSF52540">
    <property type="entry name" value="P-loop containing nucleoside triphosphate hydrolases"/>
    <property type="match status" value="1"/>
</dbReference>
<evidence type="ECO:0000259" key="1">
    <source>
        <dbReference type="Pfam" id="PF13086"/>
    </source>
</evidence>
<accession>A0A428NES5</accession>
<dbReference type="EMBL" id="NKCI01000658">
    <property type="protein sequence ID" value="RSL39272.1"/>
    <property type="molecule type" value="Genomic_DNA"/>
</dbReference>
<dbReference type="OrthoDB" id="5104677at2759"/>
<dbReference type="Gene3D" id="3.40.50.300">
    <property type="entry name" value="P-loop containing nucleotide triphosphate hydrolases"/>
    <property type="match status" value="1"/>
</dbReference>
<dbReference type="AlphaFoldDB" id="A0A428NES5"/>
<reference evidence="2 3" key="1">
    <citation type="submission" date="2017-06" db="EMBL/GenBank/DDBJ databases">
        <title>Comparative genomic analysis of Ambrosia Fusariam Clade fungi.</title>
        <authorList>
            <person name="Stajich J.E."/>
            <person name="Carrillo J."/>
            <person name="Kijimoto T."/>
            <person name="Eskalen A."/>
            <person name="O'Donnell K."/>
            <person name="Kasson M."/>
        </authorList>
    </citation>
    <scope>NUCLEOTIDE SEQUENCE [LARGE SCALE GENOMIC DNA]</scope>
    <source>
        <strain evidence="2 3">NRRL62584</strain>
    </source>
</reference>
<gene>
    <name evidence="2" type="ORF">CEP54_016347</name>
</gene>
<proteinExistence type="predicted"/>
<dbReference type="GO" id="GO:0004386">
    <property type="term" value="F:helicase activity"/>
    <property type="evidence" value="ECO:0007669"/>
    <property type="project" value="InterPro"/>
</dbReference>
<comment type="caution">
    <text evidence="2">The sequence shown here is derived from an EMBL/GenBank/DDBJ whole genome shotgun (WGS) entry which is preliminary data.</text>
</comment>
<dbReference type="Pfam" id="PF13086">
    <property type="entry name" value="AAA_11"/>
    <property type="match status" value="1"/>
</dbReference>
<dbReference type="InterPro" id="IPR041677">
    <property type="entry name" value="DNA2/NAM7_AAA_11"/>
</dbReference>
<dbReference type="STRING" id="1325734.A0A428NES5"/>
<name>A0A428NES5_9HYPO</name>